<proteinExistence type="predicted"/>
<comment type="caution">
    <text evidence="1">The sequence shown here is derived from an EMBL/GenBank/DDBJ whole genome shotgun (WGS) entry which is preliminary data.</text>
</comment>
<reference evidence="1" key="1">
    <citation type="submission" date="2019-08" db="EMBL/GenBank/DDBJ databases">
        <authorList>
            <person name="Kucharzyk K."/>
            <person name="Murdoch R.W."/>
            <person name="Higgins S."/>
            <person name="Loffler F."/>
        </authorList>
    </citation>
    <scope>NUCLEOTIDE SEQUENCE</scope>
</reference>
<organism evidence="1">
    <name type="scientific">bioreactor metagenome</name>
    <dbReference type="NCBI Taxonomy" id="1076179"/>
    <lineage>
        <taxon>unclassified sequences</taxon>
        <taxon>metagenomes</taxon>
        <taxon>ecological metagenomes</taxon>
    </lineage>
</organism>
<evidence type="ECO:0000313" key="1">
    <source>
        <dbReference type="EMBL" id="MPM86288.1"/>
    </source>
</evidence>
<accession>A0A645DB36</accession>
<protein>
    <submittedName>
        <fullName evidence="1">Uncharacterized protein</fullName>
    </submittedName>
</protein>
<name>A0A645DB36_9ZZZZ</name>
<dbReference type="AlphaFoldDB" id="A0A645DB36"/>
<dbReference type="EMBL" id="VSSQ01034373">
    <property type="protein sequence ID" value="MPM86288.1"/>
    <property type="molecule type" value="Genomic_DNA"/>
</dbReference>
<gene>
    <name evidence="1" type="ORF">SDC9_133377</name>
</gene>
<sequence length="70" mass="7903">MKPLQHRSPAVTSGIGGIVKRDLSHQRPVHELRARIMAVAVVVKDIDDRQIAHREHSTTLVHRARQLPCL</sequence>